<dbReference type="AlphaFoldDB" id="A0A0D2KDJ5"/>
<proteinExistence type="inferred from homology"/>
<evidence type="ECO:0000256" key="2">
    <source>
        <dbReference type="ARBA" id="ARBA00010617"/>
    </source>
</evidence>
<evidence type="ECO:0000256" key="5">
    <source>
        <dbReference type="ARBA" id="ARBA00023002"/>
    </source>
</evidence>
<evidence type="ECO:0000256" key="8">
    <source>
        <dbReference type="PIRSR" id="PIRSR602401-1"/>
    </source>
</evidence>
<dbReference type="RefSeq" id="XP_016635422.1">
    <property type="nucleotide sequence ID" value="XM_016773365.1"/>
</dbReference>
<reference evidence="9 10" key="1">
    <citation type="submission" date="2015-01" db="EMBL/GenBank/DDBJ databases">
        <title>The Genome Sequence of Fonsecaea multimorphosa CBS 102226.</title>
        <authorList>
            <consortium name="The Broad Institute Genomics Platform"/>
            <person name="Cuomo C."/>
            <person name="de Hoog S."/>
            <person name="Gorbushina A."/>
            <person name="Stielow B."/>
            <person name="Teixiera M."/>
            <person name="Abouelleil A."/>
            <person name="Chapman S.B."/>
            <person name="Priest M."/>
            <person name="Young S.K."/>
            <person name="Wortman J."/>
            <person name="Nusbaum C."/>
            <person name="Birren B."/>
        </authorList>
    </citation>
    <scope>NUCLEOTIDE SEQUENCE [LARGE SCALE GENOMIC DNA]</scope>
    <source>
        <strain evidence="9 10">CBS 102226</strain>
    </source>
</reference>
<dbReference type="InterPro" id="IPR036396">
    <property type="entry name" value="Cyt_P450_sf"/>
</dbReference>
<dbReference type="Proteomes" id="UP000053411">
    <property type="component" value="Unassembled WGS sequence"/>
</dbReference>
<keyword evidence="6 8" id="KW-0408">Iron</keyword>
<name>A0A0D2KDJ5_9EURO</name>
<accession>A0A0D2KDJ5</accession>
<dbReference type="GO" id="GO:0004497">
    <property type="term" value="F:monooxygenase activity"/>
    <property type="evidence" value="ECO:0007669"/>
    <property type="project" value="UniProtKB-KW"/>
</dbReference>
<dbReference type="PRINTS" id="PR00385">
    <property type="entry name" value="P450"/>
</dbReference>
<keyword evidence="3 8" id="KW-0349">Heme</keyword>
<dbReference type="InterPro" id="IPR001128">
    <property type="entry name" value="Cyt_P450"/>
</dbReference>
<dbReference type="GO" id="GO:0020037">
    <property type="term" value="F:heme binding"/>
    <property type="evidence" value="ECO:0007669"/>
    <property type="project" value="InterPro"/>
</dbReference>
<dbReference type="PANTHER" id="PTHR24287">
    <property type="entry name" value="P450, PUTATIVE (EUROFUNG)-RELATED"/>
    <property type="match status" value="1"/>
</dbReference>
<dbReference type="Pfam" id="PF00067">
    <property type="entry name" value="p450"/>
    <property type="match status" value="1"/>
</dbReference>
<evidence type="ECO:0000313" key="9">
    <source>
        <dbReference type="EMBL" id="KIY01300.1"/>
    </source>
</evidence>
<keyword evidence="5" id="KW-0560">Oxidoreductase</keyword>
<dbReference type="STRING" id="1442371.A0A0D2KDJ5"/>
<dbReference type="OrthoDB" id="1470350at2759"/>
<evidence type="ECO:0000313" key="10">
    <source>
        <dbReference type="Proteomes" id="UP000053411"/>
    </source>
</evidence>
<dbReference type="CDD" id="cd11063">
    <property type="entry name" value="CYP52"/>
    <property type="match status" value="1"/>
</dbReference>
<keyword evidence="4 8" id="KW-0479">Metal-binding</keyword>
<dbReference type="SUPFAM" id="SSF48264">
    <property type="entry name" value="Cytochrome P450"/>
    <property type="match status" value="1"/>
</dbReference>
<sequence>MASLRSLPWDSLEKYSGTLGLRNLGILLVTGFIFIKVIELAHSLHYHSRRARELGCRHPQRIRPNRLPLGVDSVIRMMKADNHHQVPEELHKIYLEQGNAIKEGVVNTWKESKFGVSHYVTVEPRNIQAILATQFNDFEVGRRRFNVSTPLLGKGIFILDGKGWETARTLLRPQFARSLVSDLDLEERHVQSLFNQLSMPGSDGWTKVADIKPLFFNLTLDTATEFLFGESLHSQLQTSSTDLNKSPVRHGYDLRCVAEAIDTGLHDMAVRIRLGELYWLYNPKSWRESIRLCHGFTDTYIQLLLDKGQEANNSEGGGERGTKYVFLNELAKSTQDAMQLRSQTLAVLMAGRDTTASLLCWIFWMLARHPAVLKRLRQCVHESFGACSEPNITFESLKSCKYLQYVINETNRTCTILPFNVRVAAKDTSLPLGGGPDGTYPLYIKKGAEVQFWPSITHTREDIWGPDAKEFNPDRWEGRKPGFEFLPFLAGPRICLGQQLALTEAAYVVVRFLQRFDQIESTDKSWERFHHLTVTDAPMELPLRFHDAGM</sequence>
<evidence type="ECO:0000256" key="7">
    <source>
        <dbReference type="ARBA" id="ARBA00023033"/>
    </source>
</evidence>
<keyword evidence="7" id="KW-0503">Monooxygenase</keyword>
<evidence type="ECO:0008006" key="11">
    <source>
        <dbReference type="Google" id="ProtNLM"/>
    </source>
</evidence>
<dbReference type="GO" id="GO:0005506">
    <property type="term" value="F:iron ion binding"/>
    <property type="evidence" value="ECO:0007669"/>
    <property type="project" value="InterPro"/>
</dbReference>
<dbReference type="InterPro" id="IPR002401">
    <property type="entry name" value="Cyt_P450_E_grp-I"/>
</dbReference>
<dbReference type="GO" id="GO:0016705">
    <property type="term" value="F:oxidoreductase activity, acting on paired donors, with incorporation or reduction of molecular oxygen"/>
    <property type="evidence" value="ECO:0007669"/>
    <property type="project" value="InterPro"/>
</dbReference>
<dbReference type="VEuPathDB" id="FungiDB:Z520_02852"/>
<dbReference type="EMBL" id="KN848065">
    <property type="protein sequence ID" value="KIY01300.1"/>
    <property type="molecule type" value="Genomic_DNA"/>
</dbReference>
<feature type="binding site" description="axial binding residue" evidence="8">
    <location>
        <position position="495"/>
    </location>
    <ligand>
        <name>heme</name>
        <dbReference type="ChEBI" id="CHEBI:30413"/>
    </ligand>
    <ligandPart>
        <name>Fe</name>
        <dbReference type="ChEBI" id="CHEBI:18248"/>
    </ligandPart>
</feature>
<dbReference type="PRINTS" id="PR00463">
    <property type="entry name" value="EP450I"/>
</dbReference>
<protein>
    <recommendedName>
        <fullName evidence="11">Cytochrome P450</fullName>
    </recommendedName>
</protein>
<evidence type="ECO:0000256" key="4">
    <source>
        <dbReference type="ARBA" id="ARBA00022723"/>
    </source>
</evidence>
<comment type="similarity">
    <text evidence="2">Belongs to the cytochrome P450 family.</text>
</comment>
<comment type="cofactor">
    <cofactor evidence="1 8">
        <name>heme</name>
        <dbReference type="ChEBI" id="CHEBI:30413"/>
    </cofactor>
</comment>
<evidence type="ECO:0000256" key="3">
    <source>
        <dbReference type="ARBA" id="ARBA00022617"/>
    </source>
</evidence>
<dbReference type="GeneID" id="27708598"/>
<evidence type="ECO:0000256" key="6">
    <source>
        <dbReference type="ARBA" id="ARBA00023004"/>
    </source>
</evidence>
<dbReference type="InterPro" id="IPR047146">
    <property type="entry name" value="Cyt_P450_E_CYP52_fungi"/>
</dbReference>
<keyword evidence="10" id="KW-1185">Reference proteome</keyword>
<dbReference type="PANTHER" id="PTHR24287:SF1">
    <property type="entry name" value="P450, PUTATIVE (EUROFUNG)-RELATED"/>
    <property type="match status" value="1"/>
</dbReference>
<gene>
    <name evidence="9" type="ORF">Z520_02852</name>
</gene>
<evidence type="ECO:0000256" key="1">
    <source>
        <dbReference type="ARBA" id="ARBA00001971"/>
    </source>
</evidence>
<organism evidence="9 10">
    <name type="scientific">Fonsecaea multimorphosa CBS 102226</name>
    <dbReference type="NCBI Taxonomy" id="1442371"/>
    <lineage>
        <taxon>Eukaryota</taxon>
        <taxon>Fungi</taxon>
        <taxon>Dikarya</taxon>
        <taxon>Ascomycota</taxon>
        <taxon>Pezizomycotina</taxon>
        <taxon>Eurotiomycetes</taxon>
        <taxon>Chaetothyriomycetidae</taxon>
        <taxon>Chaetothyriales</taxon>
        <taxon>Herpotrichiellaceae</taxon>
        <taxon>Fonsecaea</taxon>
    </lineage>
</organism>
<dbReference type="Gene3D" id="1.10.630.10">
    <property type="entry name" value="Cytochrome P450"/>
    <property type="match status" value="1"/>
</dbReference>